<dbReference type="InterPro" id="IPR020603">
    <property type="entry name" value="MraZ_dom"/>
</dbReference>
<dbReference type="InterPro" id="IPR037914">
    <property type="entry name" value="SpoVT-AbrB_sf"/>
</dbReference>
<dbReference type="NCBIfam" id="TIGR00242">
    <property type="entry name" value="division/cell wall cluster transcriptional repressor MraZ"/>
    <property type="match status" value="1"/>
</dbReference>
<keyword evidence="2 7" id="KW-0963">Cytoplasm</keyword>
<keyword evidence="4 7" id="KW-0805">Transcription regulation</keyword>
<comment type="subunit">
    <text evidence="7">Forms oligomers.</text>
</comment>
<reference evidence="9" key="1">
    <citation type="journal article" date="2020" name="mSystems">
        <title>Genome- and Community-Level Interaction Insights into Carbon Utilization and Element Cycling Functions of Hydrothermarchaeota in Hydrothermal Sediment.</title>
        <authorList>
            <person name="Zhou Z."/>
            <person name="Liu Y."/>
            <person name="Xu W."/>
            <person name="Pan J."/>
            <person name="Luo Z.H."/>
            <person name="Li M."/>
        </authorList>
    </citation>
    <scope>NUCLEOTIDE SEQUENCE [LARGE SCALE GENOMIC DNA]</scope>
    <source>
        <strain evidence="9">HyVt-517</strain>
    </source>
</reference>
<keyword evidence="6 7" id="KW-0804">Transcription</keyword>
<comment type="subcellular location">
    <subcellularLocation>
        <location evidence="7">Cytoplasm</location>
        <location evidence="7">Nucleoid</location>
    </subcellularLocation>
</comment>
<evidence type="ECO:0000313" key="9">
    <source>
        <dbReference type="EMBL" id="HHH14184.1"/>
    </source>
</evidence>
<dbReference type="InterPro" id="IPR007159">
    <property type="entry name" value="SpoVT-AbrB_dom"/>
</dbReference>
<dbReference type="EMBL" id="DRNS01000041">
    <property type="protein sequence ID" value="HHH14184.1"/>
    <property type="molecule type" value="Genomic_DNA"/>
</dbReference>
<evidence type="ECO:0000256" key="1">
    <source>
        <dbReference type="ARBA" id="ARBA00013860"/>
    </source>
</evidence>
<sequence length="154" mass="17387">MVNNGDTAQSSAVSAIQQLFLGEYRPNMVSGSRMALPKQIREALCSDKLVLSRGFERCIFGFSQDFWRAESKKALAGPISDKQARLLRRYMFSGAFEVSFDKQGRVVVPKNLLDYAGIKVGEEVLLIGAGDHFEIWNKKAWKKNLKNIERDLDL</sequence>
<dbReference type="PROSITE" id="PS51740">
    <property type="entry name" value="SPOVT_ABRB"/>
    <property type="match status" value="1"/>
</dbReference>
<dbReference type="InterPro" id="IPR038619">
    <property type="entry name" value="MraZ_sf"/>
</dbReference>
<accession>A0A7V5J040</accession>
<keyword evidence="5 7" id="KW-0238">DNA-binding</keyword>
<dbReference type="SUPFAM" id="SSF89447">
    <property type="entry name" value="AbrB/MazE/MraZ-like"/>
    <property type="match status" value="1"/>
</dbReference>
<dbReference type="GO" id="GO:0000976">
    <property type="term" value="F:transcription cis-regulatory region binding"/>
    <property type="evidence" value="ECO:0007669"/>
    <property type="project" value="TreeGrafter"/>
</dbReference>
<keyword evidence="3" id="KW-0677">Repeat</keyword>
<evidence type="ECO:0000256" key="3">
    <source>
        <dbReference type="ARBA" id="ARBA00022737"/>
    </source>
</evidence>
<dbReference type="Gene3D" id="3.40.1550.20">
    <property type="entry name" value="Transcriptional regulator MraZ domain"/>
    <property type="match status" value="1"/>
</dbReference>
<dbReference type="HAMAP" id="MF_01008">
    <property type="entry name" value="MraZ"/>
    <property type="match status" value="1"/>
</dbReference>
<dbReference type="PANTHER" id="PTHR34701:SF1">
    <property type="entry name" value="TRANSCRIPTIONAL REGULATOR MRAZ"/>
    <property type="match status" value="1"/>
</dbReference>
<gene>
    <name evidence="7 9" type="primary">mraZ</name>
    <name evidence="9" type="ORF">ENJ78_00565</name>
</gene>
<proteinExistence type="inferred from homology"/>
<protein>
    <recommendedName>
        <fullName evidence="1 7">Transcriptional regulator MraZ</fullName>
    </recommendedName>
</protein>
<evidence type="ECO:0000256" key="4">
    <source>
        <dbReference type="ARBA" id="ARBA00023015"/>
    </source>
</evidence>
<comment type="caution">
    <text evidence="9">The sequence shown here is derived from an EMBL/GenBank/DDBJ whole genome shotgun (WGS) entry which is preliminary data.</text>
</comment>
<comment type="similarity">
    <text evidence="7">Belongs to the MraZ family.</text>
</comment>
<dbReference type="GO" id="GO:2000143">
    <property type="term" value="P:negative regulation of DNA-templated transcription initiation"/>
    <property type="evidence" value="ECO:0007669"/>
    <property type="project" value="TreeGrafter"/>
</dbReference>
<evidence type="ECO:0000256" key="6">
    <source>
        <dbReference type="ARBA" id="ARBA00023163"/>
    </source>
</evidence>
<dbReference type="GO" id="GO:0009295">
    <property type="term" value="C:nucleoid"/>
    <property type="evidence" value="ECO:0007669"/>
    <property type="project" value="UniProtKB-SubCell"/>
</dbReference>
<dbReference type="GO" id="GO:0003700">
    <property type="term" value="F:DNA-binding transcription factor activity"/>
    <property type="evidence" value="ECO:0007669"/>
    <property type="project" value="UniProtKB-UniRule"/>
</dbReference>
<organism evidence="9">
    <name type="scientific">candidate division WWE3 bacterium</name>
    <dbReference type="NCBI Taxonomy" id="2053526"/>
    <lineage>
        <taxon>Bacteria</taxon>
        <taxon>Katanobacteria</taxon>
    </lineage>
</organism>
<evidence type="ECO:0000256" key="7">
    <source>
        <dbReference type="HAMAP-Rule" id="MF_01008"/>
    </source>
</evidence>
<dbReference type="PANTHER" id="PTHR34701">
    <property type="entry name" value="TRANSCRIPTIONAL REGULATOR MRAZ"/>
    <property type="match status" value="1"/>
</dbReference>
<feature type="domain" description="SpoVT-AbrB" evidence="8">
    <location>
        <begin position="95"/>
        <end position="140"/>
    </location>
</feature>
<name>A0A7V5J040_UNCKA</name>
<evidence type="ECO:0000256" key="2">
    <source>
        <dbReference type="ARBA" id="ARBA00022490"/>
    </source>
</evidence>
<dbReference type="InterPro" id="IPR035644">
    <property type="entry name" value="MraZ_C"/>
</dbReference>
<dbReference type="AlphaFoldDB" id="A0A7V5J040"/>
<dbReference type="Proteomes" id="UP000886106">
    <property type="component" value="Unassembled WGS sequence"/>
</dbReference>
<evidence type="ECO:0000259" key="8">
    <source>
        <dbReference type="PROSITE" id="PS51740"/>
    </source>
</evidence>
<evidence type="ECO:0000256" key="5">
    <source>
        <dbReference type="ARBA" id="ARBA00023125"/>
    </source>
</evidence>
<dbReference type="Pfam" id="PF02381">
    <property type="entry name" value="MraZ"/>
    <property type="match status" value="2"/>
</dbReference>
<dbReference type="CDD" id="cd16321">
    <property type="entry name" value="MraZ_C"/>
    <property type="match status" value="1"/>
</dbReference>
<dbReference type="GO" id="GO:0005737">
    <property type="term" value="C:cytoplasm"/>
    <property type="evidence" value="ECO:0007669"/>
    <property type="project" value="UniProtKB-UniRule"/>
</dbReference>
<dbReference type="InterPro" id="IPR003444">
    <property type="entry name" value="MraZ"/>
</dbReference>